<dbReference type="Gene3D" id="3.40.850.10">
    <property type="entry name" value="Kinesin motor domain"/>
    <property type="match status" value="1"/>
</dbReference>
<dbReference type="InterPro" id="IPR036961">
    <property type="entry name" value="Kinesin_motor_dom_sf"/>
</dbReference>
<evidence type="ECO:0000313" key="1">
    <source>
        <dbReference type="EMBL" id="KAF4717841.1"/>
    </source>
</evidence>
<proteinExistence type="predicted"/>
<organism evidence="1 2">
    <name type="scientific">Perkinsus olseni</name>
    <name type="common">Perkinsus atlanticus</name>
    <dbReference type="NCBI Taxonomy" id="32597"/>
    <lineage>
        <taxon>Eukaryota</taxon>
        <taxon>Sar</taxon>
        <taxon>Alveolata</taxon>
        <taxon>Perkinsozoa</taxon>
        <taxon>Perkinsea</taxon>
        <taxon>Perkinsida</taxon>
        <taxon>Perkinsidae</taxon>
        <taxon>Perkinsus</taxon>
    </lineage>
</organism>
<dbReference type="EMBL" id="JABANM010023453">
    <property type="protein sequence ID" value="KAF4717841.1"/>
    <property type="molecule type" value="Genomic_DNA"/>
</dbReference>
<sequence>MNVIVRLRRCDEASPVAVKKSSSSVLVSADRDGIRGASPATDYSGFAAVIDGEGPNSDQREVYHRVASRAVHSVATGLSDACVLVYGQTGYWLKIPVGALRSSSAARSFTRAKLEISFSLNENLAF</sequence>
<reference evidence="1 2" key="1">
    <citation type="submission" date="2020-04" db="EMBL/GenBank/DDBJ databases">
        <title>Perkinsus olseni comparative genomics.</title>
        <authorList>
            <person name="Bogema D.R."/>
        </authorList>
    </citation>
    <scope>NUCLEOTIDE SEQUENCE [LARGE SCALE GENOMIC DNA]</scope>
    <source>
        <strain evidence="1">ATCC PRA-205</strain>
    </source>
</reference>
<dbReference type="AlphaFoldDB" id="A0A7J6RBW8"/>
<gene>
    <name evidence="1" type="ORF">FOZ62_005978</name>
</gene>
<dbReference type="Proteomes" id="UP000574390">
    <property type="component" value="Unassembled WGS sequence"/>
</dbReference>
<name>A0A7J6RBW8_PEROL</name>
<accession>A0A7J6RBW8</accession>
<evidence type="ECO:0000313" key="2">
    <source>
        <dbReference type="Proteomes" id="UP000574390"/>
    </source>
</evidence>
<protein>
    <submittedName>
        <fullName evidence="1">Uncharacterized protein</fullName>
    </submittedName>
</protein>
<comment type="caution">
    <text evidence="1">The sequence shown here is derived from an EMBL/GenBank/DDBJ whole genome shotgun (WGS) entry which is preliminary data.</text>
</comment>